<gene>
    <name evidence="2" type="ORF">K7J14_06795</name>
</gene>
<reference evidence="2" key="1">
    <citation type="submission" date="2021-08" db="EMBL/GenBank/DDBJ databases">
        <title>Comparative analyses of Brucepasteria parasyntrophica and Teretinema zuelzerae.</title>
        <authorList>
            <person name="Song Y."/>
            <person name="Brune A."/>
        </authorList>
    </citation>
    <scope>NUCLEOTIDE SEQUENCE</scope>
    <source>
        <strain evidence="2">DSM 1903</strain>
    </source>
</reference>
<accession>A0AAE3EII4</accession>
<keyword evidence="3" id="KW-1185">Reference proteome</keyword>
<evidence type="ECO:0000313" key="2">
    <source>
        <dbReference type="EMBL" id="MCD1654411.1"/>
    </source>
</evidence>
<protein>
    <submittedName>
        <fullName evidence="2">Uncharacterized protein</fullName>
    </submittedName>
</protein>
<evidence type="ECO:0000313" key="3">
    <source>
        <dbReference type="Proteomes" id="UP001198163"/>
    </source>
</evidence>
<dbReference type="Pfam" id="PF20380">
    <property type="entry name" value="DUF6675"/>
    <property type="match status" value="1"/>
</dbReference>
<feature type="chain" id="PRO_5041978667" evidence="1">
    <location>
        <begin position="20"/>
        <end position="261"/>
    </location>
</feature>
<keyword evidence="1" id="KW-0732">Signal</keyword>
<dbReference type="AlphaFoldDB" id="A0AAE3EII4"/>
<dbReference type="Proteomes" id="UP001198163">
    <property type="component" value="Unassembled WGS sequence"/>
</dbReference>
<organism evidence="2 3">
    <name type="scientific">Teretinema zuelzerae</name>
    <dbReference type="NCBI Taxonomy" id="156"/>
    <lineage>
        <taxon>Bacteria</taxon>
        <taxon>Pseudomonadati</taxon>
        <taxon>Spirochaetota</taxon>
        <taxon>Spirochaetia</taxon>
        <taxon>Spirochaetales</taxon>
        <taxon>Treponemataceae</taxon>
        <taxon>Teretinema</taxon>
    </lineage>
</organism>
<dbReference type="InterPro" id="IPR046745">
    <property type="entry name" value="DUF6675"/>
</dbReference>
<dbReference type="EMBL" id="JAINWA010000001">
    <property type="protein sequence ID" value="MCD1654411.1"/>
    <property type="molecule type" value="Genomic_DNA"/>
</dbReference>
<sequence length="261" mass="28738">MRILVLASLLCIGSVSFLAGEQIQGLESVLPGSVASTLVKDGRILRTVYRESPLHTALAPALSPSSEISKSIDPNDNLLIESLFLYKKKDSNLSGNIEKSVEKTGIILRSLSTLEGIEYFSTSRDAMRVLYENSYAVDSAANRNRIADPISADIDGQQILAVQKDKTFGEYLYKYSYRATPTAVSLTSTNVDPLKISFVTVVGPERMKVSLVVHDLGDYLLVYGCTHVKVPEIPGLEKKLNSSFSTRSIALYDWFINAYEN</sequence>
<proteinExistence type="predicted"/>
<name>A0AAE3EII4_9SPIR</name>
<dbReference type="RefSeq" id="WP_230754625.1">
    <property type="nucleotide sequence ID" value="NZ_JAINWA010000001.1"/>
</dbReference>
<feature type="signal peptide" evidence="1">
    <location>
        <begin position="1"/>
        <end position="19"/>
    </location>
</feature>
<comment type="caution">
    <text evidence="2">The sequence shown here is derived from an EMBL/GenBank/DDBJ whole genome shotgun (WGS) entry which is preliminary data.</text>
</comment>
<evidence type="ECO:0000256" key="1">
    <source>
        <dbReference type="SAM" id="SignalP"/>
    </source>
</evidence>